<organism evidence="1 2">
    <name type="scientific">Hymenobacter wooponensis</name>
    <dbReference type="NCBI Taxonomy" id="1525360"/>
    <lineage>
        <taxon>Bacteria</taxon>
        <taxon>Pseudomonadati</taxon>
        <taxon>Bacteroidota</taxon>
        <taxon>Cytophagia</taxon>
        <taxon>Cytophagales</taxon>
        <taxon>Hymenobacteraceae</taxon>
        <taxon>Hymenobacter</taxon>
    </lineage>
</organism>
<dbReference type="SUPFAM" id="SSF52172">
    <property type="entry name" value="CheY-like"/>
    <property type="match status" value="1"/>
</dbReference>
<gene>
    <name evidence="1" type="ORF">EU557_23025</name>
</gene>
<dbReference type="OrthoDB" id="1524091at2"/>
<reference evidence="1 2" key="1">
    <citation type="submission" date="2019-04" db="EMBL/GenBank/DDBJ databases">
        <authorList>
            <person name="Feng G."/>
            <person name="Zhang J."/>
            <person name="Zhu H."/>
        </authorList>
    </citation>
    <scope>NUCLEOTIDE SEQUENCE [LARGE SCALE GENOMIC DNA]</scope>
    <source>
        <strain evidence="1 2">JCM 19491</strain>
    </source>
</reference>
<dbReference type="Gene3D" id="3.40.50.2300">
    <property type="match status" value="1"/>
</dbReference>
<dbReference type="AlphaFoldDB" id="A0A4Z0ME62"/>
<evidence type="ECO:0000313" key="1">
    <source>
        <dbReference type="EMBL" id="TGD77650.1"/>
    </source>
</evidence>
<dbReference type="InterPro" id="IPR011006">
    <property type="entry name" value="CheY-like_superfamily"/>
</dbReference>
<evidence type="ECO:0000313" key="2">
    <source>
        <dbReference type="Proteomes" id="UP000298284"/>
    </source>
</evidence>
<dbReference type="Proteomes" id="UP000298284">
    <property type="component" value="Unassembled WGS sequence"/>
</dbReference>
<dbReference type="EMBL" id="SRKZ01000008">
    <property type="protein sequence ID" value="TGD77650.1"/>
    <property type="molecule type" value="Genomic_DNA"/>
</dbReference>
<accession>A0A4Z0ME62</accession>
<proteinExistence type="predicted"/>
<protein>
    <submittedName>
        <fullName evidence="1">Response regulator</fullName>
    </submittedName>
</protein>
<name>A0A4Z0ME62_9BACT</name>
<comment type="caution">
    <text evidence="1">The sequence shown here is derived from an EMBL/GenBank/DDBJ whole genome shotgun (WGS) entry which is preliminary data.</text>
</comment>
<keyword evidence="2" id="KW-1185">Reference proteome</keyword>
<sequence>MHALLLERAGVTEHLLVAEAGAPEQGPQLILLDLNMPGLNGLELLHAYQHLPAPSARAGWCCCAPARRALKRDVEQLRGLLFQGVVDKPLTAAKLQRLLDEQPRSRARARWALERGCYAAFSAPNFAPGADACLLYGRAYNIF</sequence>